<accession>W7AF06</accession>
<dbReference type="GeneID" id="20041035"/>
<dbReference type="AlphaFoldDB" id="W7AF06"/>
<feature type="region of interest" description="Disordered" evidence="1">
    <location>
        <begin position="1"/>
        <end position="59"/>
    </location>
</feature>
<evidence type="ECO:0000256" key="1">
    <source>
        <dbReference type="SAM" id="MobiDB-lite"/>
    </source>
</evidence>
<dbReference type="RefSeq" id="XP_008819554.1">
    <property type="nucleotide sequence ID" value="XM_008821332.1"/>
</dbReference>
<evidence type="ECO:0000313" key="2">
    <source>
        <dbReference type="EMBL" id="EUD63861.1"/>
    </source>
</evidence>
<reference evidence="2 3" key="1">
    <citation type="submission" date="2013-02" db="EMBL/GenBank/DDBJ databases">
        <title>The Genome Sequence of Plasmodium inui San Antonio 1.</title>
        <authorList>
            <consortium name="The Broad Institute Genome Sequencing Platform"/>
            <consortium name="The Broad Institute Genome Sequencing Center for Infectious Disease"/>
            <person name="Neafsey D."/>
            <person name="Cheeseman I."/>
            <person name="Volkman S."/>
            <person name="Adams J."/>
            <person name="Walker B."/>
            <person name="Young S.K."/>
            <person name="Zeng Q."/>
            <person name="Gargeya S."/>
            <person name="Fitzgerald M."/>
            <person name="Haas B."/>
            <person name="Abouelleil A."/>
            <person name="Alvarado L."/>
            <person name="Arachchi H.M."/>
            <person name="Berlin A.M."/>
            <person name="Chapman S.B."/>
            <person name="Dewar J."/>
            <person name="Goldberg J."/>
            <person name="Griggs A."/>
            <person name="Gujja S."/>
            <person name="Hansen M."/>
            <person name="Howarth C."/>
            <person name="Imamovic A."/>
            <person name="Larimer J."/>
            <person name="McCowan C."/>
            <person name="Murphy C."/>
            <person name="Neiman D."/>
            <person name="Pearson M."/>
            <person name="Priest M."/>
            <person name="Roberts A."/>
            <person name="Saif S."/>
            <person name="Shea T."/>
            <person name="Sisk P."/>
            <person name="Sykes S."/>
            <person name="Wortman J."/>
            <person name="Nusbaum C."/>
            <person name="Birren B."/>
        </authorList>
    </citation>
    <scope>NUCLEOTIDE SEQUENCE [LARGE SCALE GENOMIC DNA]</scope>
    <source>
        <strain evidence="2 3">San Antonio 1</strain>
    </source>
</reference>
<name>W7AF06_9APIC</name>
<organism evidence="2 3">
    <name type="scientific">Plasmodium inui San Antonio 1</name>
    <dbReference type="NCBI Taxonomy" id="1237626"/>
    <lineage>
        <taxon>Eukaryota</taxon>
        <taxon>Sar</taxon>
        <taxon>Alveolata</taxon>
        <taxon>Apicomplexa</taxon>
        <taxon>Aconoidasida</taxon>
        <taxon>Haemosporida</taxon>
        <taxon>Plasmodiidae</taxon>
        <taxon>Plasmodium</taxon>
        <taxon>Plasmodium (Plasmodium)</taxon>
    </lineage>
</organism>
<sequence>MKMGLRACKVKRDKKRNDKPTKFGSTYVHRRGTDHPTPSRGRGKDATTPDHKEGGRLTGGGIVDIMLLL</sequence>
<feature type="compositionally biased region" description="Basic and acidic residues" evidence="1">
    <location>
        <begin position="42"/>
        <end position="55"/>
    </location>
</feature>
<proteinExistence type="predicted"/>
<protein>
    <submittedName>
        <fullName evidence="2">Uncharacterized protein</fullName>
    </submittedName>
</protein>
<dbReference type="VEuPathDB" id="PlasmoDB:C922_05761"/>
<evidence type="ECO:0000313" key="3">
    <source>
        <dbReference type="Proteomes" id="UP000030640"/>
    </source>
</evidence>
<gene>
    <name evidence="2" type="ORF">C922_05761</name>
</gene>
<dbReference type="Proteomes" id="UP000030640">
    <property type="component" value="Unassembled WGS sequence"/>
</dbReference>
<dbReference type="EMBL" id="KI965626">
    <property type="protein sequence ID" value="EUD63861.1"/>
    <property type="molecule type" value="Genomic_DNA"/>
</dbReference>
<keyword evidence="3" id="KW-1185">Reference proteome</keyword>